<dbReference type="EMBL" id="SWJQ01000085">
    <property type="protein sequence ID" value="TRZ22952.1"/>
    <property type="molecule type" value="Genomic_DNA"/>
</dbReference>
<name>A0A8K1LR19_9PASS</name>
<evidence type="ECO:0000313" key="2">
    <source>
        <dbReference type="EMBL" id="TRZ22952.1"/>
    </source>
</evidence>
<protein>
    <submittedName>
        <fullName evidence="2">Uncharacterized protein</fullName>
    </submittedName>
</protein>
<dbReference type="Proteomes" id="UP000796761">
    <property type="component" value="Unassembled WGS sequence"/>
</dbReference>
<feature type="region of interest" description="Disordered" evidence="1">
    <location>
        <begin position="113"/>
        <end position="198"/>
    </location>
</feature>
<gene>
    <name evidence="2" type="ORF">HGM15179_004152</name>
</gene>
<keyword evidence="3" id="KW-1185">Reference proteome</keyword>
<evidence type="ECO:0000313" key="3">
    <source>
        <dbReference type="Proteomes" id="UP000796761"/>
    </source>
</evidence>
<dbReference type="AlphaFoldDB" id="A0A8K1LR19"/>
<proteinExistence type="predicted"/>
<feature type="compositionally biased region" description="Basic and acidic residues" evidence="1">
    <location>
        <begin position="129"/>
        <end position="176"/>
    </location>
</feature>
<reference evidence="2" key="1">
    <citation type="submission" date="2019-04" db="EMBL/GenBank/DDBJ databases">
        <title>Genome assembly of Zosterops borbonicus 15179.</title>
        <authorList>
            <person name="Leroy T."/>
            <person name="Anselmetti Y."/>
            <person name="Tilak M.-K."/>
            <person name="Nabholz B."/>
        </authorList>
    </citation>
    <scope>NUCLEOTIDE SEQUENCE</scope>
    <source>
        <strain evidence="2">HGM_15179</strain>
        <tissue evidence="2">Muscle</tissue>
    </source>
</reference>
<organism evidence="2 3">
    <name type="scientific">Zosterops borbonicus</name>
    <dbReference type="NCBI Taxonomy" id="364589"/>
    <lineage>
        <taxon>Eukaryota</taxon>
        <taxon>Metazoa</taxon>
        <taxon>Chordata</taxon>
        <taxon>Craniata</taxon>
        <taxon>Vertebrata</taxon>
        <taxon>Euteleostomi</taxon>
        <taxon>Archelosauria</taxon>
        <taxon>Archosauria</taxon>
        <taxon>Dinosauria</taxon>
        <taxon>Saurischia</taxon>
        <taxon>Theropoda</taxon>
        <taxon>Coelurosauria</taxon>
        <taxon>Aves</taxon>
        <taxon>Neognathae</taxon>
        <taxon>Neoaves</taxon>
        <taxon>Telluraves</taxon>
        <taxon>Australaves</taxon>
        <taxon>Passeriformes</taxon>
        <taxon>Sylvioidea</taxon>
        <taxon>Zosteropidae</taxon>
        <taxon>Zosterops</taxon>
    </lineage>
</organism>
<evidence type="ECO:0000256" key="1">
    <source>
        <dbReference type="SAM" id="MobiDB-lite"/>
    </source>
</evidence>
<sequence>MRRRRRAFPVVPVMDRDISALKVKPGCIFQEYREELSPTSSFSLQILSKPGPLVEKYFSFQKVSFLFLEFGSNKNPMCDPSSSTALLPLSSFSPLVFGWGAKRSLVNKREKNEKVKNVRNEGPLQSYEVGKELGREGEEEREEEKRREEKRREEKRREEKRREEKRREEKRREERVGYSGAVMEGNFTPGIPQEDLYF</sequence>
<accession>A0A8K1LR19</accession>
<comment type="caution">
    <text evidence="2">The sequence shown here is derived from an EMBL/GenBank/DDBJ whole genome shotgun (WGS) entry which is preliminary data.</text>
</comment>